<dbReference type="PROSITE" id="PS51257">
    <property type="entry name" value="PROKAR_LIPOPROTEIN"/>
    <property type="match status" value="1"/>
</dbReference>
<evidence type="ECO:0008006" key="3">
    <source>
        <dbReference type="Google" id="ProtNLM"/>
    </source>
</evidence>
<dbReference type="Proteomes" id="UP000267469">
    <property type="component" value="Unassembled WGS sequence"/>
</dbReference>
<sequence>MKKRSYLPIVAGFIILQSCITVTKEKSSSIQGTWKLVSGTTIQDKDTVHTDYTRNQEMIKIINDTHFAFLRHDLNRGKDSSAVFVAGGGKYTLKGNKYTEHLEYFNVREWEGNSFELEYEIKGDTLTTKGIEKVESLGINHINIEKYVRMP</sequence>
<gene>
    <name evidence="1" type="ORF">ED312_14030</name>
</gene>
<accession>A0A3N0E8X5</accession>
<keyword evidence="2" id="KW-1185">Reference proteome</keyword>
<comment type="caution">
    <text evidence="1">The sequence shown here is derived from an EMBL/GenBank/DDBJ whole genome shotgun (WGS) entry which is preliminary data.</text>
</comment>
<evidence type="ECO:0000313" key="2">
    <source>
        <dbReference type="Proteomes" id="UP000267469"/>
    </source>
</evidence>
<reference evidence="1 2" key="1">
    <citation type="submission" date="2018-10" db="EMBL/GenBank/DDBJ databases">
        <title>Sinomicrobium pectinilyticum sp. nov., a pectinase-producing bacterium isolated from alkaline and saline soil, and emended description of the genus Sinomicrobium.</title>
        <authorList>
            <person name="Cheng B."/>
            <person name="Li C."/>
            <person name="Lai Q."/>
            <person name="Du M."/>
            <person name="Shao Z."/>
            <person name="Xu P."/>
            <person name="Yang C."/>
        </authorList>
    </citation>
    <scope>NUCLEOTIDE SEQUENCE [LARGE SCALE GENOMIC DNA]</scope>
    <source>
        <strain evidence="1 2">5DNS001</strain>
    </source>
</reference>
<dbReference type="EMBL" id="RJTM01000098">
    <property type="protein sequence ID" value="RNL84295.1"/>
    <property type="molecule type" value="Genomic_DNA"/>
</dbReference>
<dbReference type="OrthoDB" id="1493972at2"/>
<evidence type="ECO:0000313" key="1">
    <source>
        <dbReference type="EMBL" id="RNL84295.1"/>
    </source>
</evidence>
<dbReference type="Gene3D" id="2.40.128.490">
    <property type="entry name" value="Uncharacterised protein PF14869, DUF4488"/>
    <property type="match status" value="1"/>
</dbReference>
<dbReference type="RefSeq" id="WP_123216647.1">
    <property type="nucleotide sequence ID" value="NZ_RJTM01000098.1"/>
</dbReference>
<dbReference type="AlphaFoldDB" id="A0A3N0E8X5"/>
<name>A0A3N0E8X5_SINP1</name>
<proteinExistence type="predicted"/>
<organism evidence="1 2">
    <name type="scientific">Sinomicrobium pectinilyticum</name>
    <dbReference type="NCBI Taxonomy" id="1084421"/>
    <lineage>
        <taxon>Bacteria</taxon>
        <taxon>Pseudomonadati</taxon>
        <taxon>Bacteroidota</taxon>
        <taxon>Flavobacteriia</taxon>
        <taxon>Flavobacteriales</taxon>
        <taxon>Flavobacteriaceae</taxon>
        <taxon>Sinomicrobium</taxon>
    </lineage>
</organism>
<protein>
    <recommendedName>
        <fullName evidence="3">Lipocalin-like domain-containing protein</fullName>
    </recommendedName>
</protein>